<proteinExistence type="predicted"/>
<evidence type="ECO:0000259" key="1">
    <source>
        <dbReference type="Pfam" id="PF13961"/>
    </source>
</evidence>
<protein>
    <recommendedName>
        <fullName evidence="1">DUF4219 domain-containing protein</fullName>
    </recommendedName>
</protein>
<gene>
    <name evidence="2" type="ORF">C2S53_010913</name>
</gene>
<dbReference type="AlphaFoldDB" id="A0AAD4J1D1"/>
<name>A0AAD4J1D1_PERFH</name>
<dbReference type="Pfam" id="PF13961">
    <property type="entry name" value="DUF4219"/>
    <property type="match status" value="1"/>
</dbReference>
<dbReference type="InterPro" id="IPR025314">
    <property type="entry name" value="DUF4219"/>
</dbReference>
<feature type="domain" description="DUF4219" evidence="1">
    <location>
        <begin position="10"/>
        <end position="36"/>
    </location>
</feature>
<sequence length="149" mass="17093">MESAIAIPIFDGENYQAWVMQMKVYFEALDLWEAVEEDYLVPQFLNNPTFEIMKMKESEMIKDYSDKLLNIINKVRLLEESTDLSSVSLAELVSALQAVEQRKLMRKEDTVEVNATRGSSTDFHGVRMSARRVVVSLSFQDQVLHPPST</sequence>
<organism evidence="2 3">
    <name type="scientific">Perilla frutescens var. hirtella</name>
    <name type="common">Perilla citriodora</name>
    <name type="synonym">Perilla setoyensis</name>
    <dbReference type="NCBI Taxonomy" id="608512"/>
    <lineage>
        <taxon>Eukaryota</taxon>
        <taxon>Viridiplantae</taxon>
        <taxon>Streptophyta</taxon>
        <taxon>Embryophyta</taxon>
        <taxon>Tracheophyta</taxon>
        <taxon>Spermatophyta</taxon>
        <taxon>Magnoliopsida</taxon>
        <taxon>eudicotyledons</taxon>
        <taxon>Gunneridae</taxon>
        <taxon>Pentapetalae</taxon>
        <taxon>asterids</taxon>
        <taxon>lamiids</taxon>
        <taxon>Lamiales</taxon>
        <taxon>Lamiaceae</taxon>
        <taxon>Nepetoideae</taxon>
        <taxon>Elsholtzieae</taxon>
        <taxon>Perilla</taxon>
    </lineage>
</organism>
<reference evidence="2 3" key="1">
    <citation type="journal article" date="2021" name="Nat. Commun.">
        <title>Incipient diploidization of the medicinal plant Perilla within 10,000 years.</title>
        <authorList>
            <person name="Zhang Y."/>
            <person name="Shen Q."/>
            <person name="Leng L."/>
            <person name="Zhang D."/>
            <person name="Chen S."/>
            <person name="Shi Y."/>
            <person name="Ning Z."/>
            <person name="Chen S."/>
        </authorList>
    </citation>
    <scope>NUCLEOTIDE SEQUENCE [LARGE SCALE GENOMIC DNA]</scope>
    <source>
        <strain evidence="3">cv. PC099</strain>
    </source>
</reference>
<evidence type="ECO:0000313" key="3">
    <source>
        <dbReference type="Proteomes" id="UP001190926"/>
    </source>
</evidence>
<comment type="caution">
    <text evidence="2">The sequence shown here is derived from an EMBL/GenBank/DDBJ whole genome shotgun (WGS) entry which is preliminary data.</text>
</comment>
<dbReference type="Proteomes" id="UP001190926">
    <property type="component" value="Unassembled WGS sequence"/>
</dbReference>
<accession>A0AAD4J1D1</accession>
<keyword evidence="3" id="KW-1185">Reference proteome</keyword>
<dbReference type="EMBL" id="SDAM02000322">
    <property type="protein sequence ID" value="KAH6824838.1"/>
    <property type="molecule type" value="Genomic_DNA"/>
</dbReference>
<dbReference type="PANTHER" id="PTHR35317:SF11">
    <property type="entry name" value="CCHC-TYPE DOMAIN-CONTAINING PROTEIN"/>
    <property type="match status" value="1"/>
</dbReference>
<dbReference type="PANTHER" id="PTHR35317">
    <property type="entry name" value="OS04G0629600 PROTEIN"/>
    <property type="match status" value="1"/>
</dbReference>
<evidence type="ECO:0000313" key="2">
    <source>
        <dbReference type="EMBL" id="KAH6824838.1"/>
    </source>
</evidence>